<evidence type="ECO:0000313" key="8">
    <source>
        <dbReference type="EMBL" id="OAQ38320.1"/>
    </source>
</evidence>
<dbReference type="InterPro" id="IPR023296">
    <property type="entry name" value="Glyco_hydro_beta-prop_sf"/>
</dbReference>
<evidence type="ECO:0000256" key="5">
    <source>
        <dbReference type="PIRSR" id="PIRSR606710-1"/>
    </source>
</evidence>
<reference evidence="8 9" key="2">
    <citation type="submission" date="2016-06" db="EMBL/GenBank/DDBJ databases">
        <title>Pedobacter psychrophilus sp. nov., isolated from Antarctic fragmentary rock.</title>
        <authorList>
            <person name="Svec P."/>
        </authorList>
    </citation>
    <scope>NUCLEOTIDE SEQUENCE [LARGE SCALE GENOMIC DNA]</scope>
    <source>
        <strain evidence="8 9">CCM 8644</strain>
    </source>
</reference>
<evidence type="ECO:0000256" key="4">
    <source>
        <dbReference type="ARBA" id="ARBA00023295"/>
    </source>
</evidence>
<keyword evidence="4 7" id="KW-0326">Glycosidase</keyword>
<dbReference type="RefSeq" id="WP_068823715.1">
    <property type="nucleotide sequence ID" value="NZ_LWHJ01000031.1"/>
</dbReference>
<comment type="similarity">
    <text evidence="2 7">Belongs to the glycosyl hydrolase 43 family.</text>
</comment>
<dbReference type="PROSITE" id="PS51257">
    <property type="entry name" value="PROKAR_LIPOPROTEIN"/>
    <property type="match status" value="1"/>
</dbReference>
<dbReference type="InterPro" id="IPR050727">
    <property type="entry name" value="GH43_arabinanases"/>
</dbReference>
<name>A0A179DC95_9SPHI</name>
<proteinExistence type="inferred from homology"/>
<dbReference type="GO" id="GO:0004553">
    <property type="term" value="F:hydrolase activity, hydrolyzing O-glycosyl compounds"/>
    <property type="evidence" value="ECO:0007669"/>
    <property type="project" value="InterPro"/>
</dbReference>
<feature type="active site" description="Proton acceptor" evidence="5">
    <location>
        <position position="58"/>
    </location>
</feature>
<accession>A0A179DC95</accession>
<comment type="caution">
    <text evidence="8">The sequence shown here is derived from an EMBL/GenBank/DDBJ whole genome shotgun (WGS) entry which is preliminary data.</text>
</comment>
<sequence length="356" mass="38942">MRIIVIMLIACFVILQSCKKGDKNGFQPQKPDTTGVNNGVGVSTFSNPIISANKDVSDPEIFKGGNLFYMIHPNNNTYKMYSSPDLITWTAKPVCFTKTNGSFWSAGSFKYSGTYNLYYTHVLGSDNRTIGVATSSSPEGPYTDANATLIVKKDANNNFIPVIDPSVFKDPVSDKVYLYYAKYVGTGTSPELRCVELNSDGLSTISGTDKKILSITQAWENINIEHPMVYYAPNADANHKYYMLYNGSGGALARYAIGYAYSSSPDGPFTKATEGTATGSNPLVQQNQTRGIYGPGAPNTVVDDAGKRWMIYRIKTTAGESWSDRAICVDEIFKNGNDQLICTPSKGIAQSKPYFK</sequence>
<dbReference type="AlphaFoldDB" id="A0A179DC95"/>
<gene>
    <name evidence="8" type="ORF">A5893_16160</name>
</gene>
<keyword evidence="9" id="KW-1185">Reference proteome</keyword>
<protein>
    <recommendedName>
        <fullName evidence="10">Glycoside hydrolase</fullName>
    </recommendedName>
</protein>
<dbReference type="PANTHER" id="PTHR43301:SF3">
    <property type="entry name" value="ARABINAN ENDO-1,5-ALPHA-L-ARABINOSIDASE A-RELATED"/>
    <property type="match status" value="1"/>
</dbReference>
<evidence type="ECO:0000313" key="9">
    <source>
        <dbReference type="Proteomes" id="UP000078459"/>
    </source>
</evidence>
<feature type="site" description="Important for catalytic activity, responsible for pKa modulation of the active site Glu and correct orientation of both the proton donor and substrate" evidence="6">
    <location>
        <position position="164"/>
    </location>
</feature>
<feature type="active site" description="Proton donor" evidence="5">
    <location>
        <position position="225"/>
    </location>
</feature>
<dbReference type="GO" id="GO:0005975">
    <property type="term" value="P:carbohydrate metabolic process"/>
    <property type="evidence" value="ECO:0007669"/>
    <property type="project" value="InterPro"/>
</dbReference>
<evidence type="ECO:0000256" key="1">
    <source>
        <dbReference type="ARBA" id="ARBA00004834"/>
    </source>
</evidence>
<dbReference type="InterPro" id="IPR006710">
    <property type="entry name" value="Glyco_hydro_43"/>
</dbReference>
<evidence type="ECO:0008006" key="10">
    <source>
        <dbReference type="Google" id="ProtNLM"/>
    </source>
</evidence>
<dbReference type="Gene3D" id="2.115.10.20">
    <property type="entry name" value="Glycosyl hydrolase domain, family 43"/>
    <property type="match status" value="1"/>
</dbReference>
<dbReference type="OrthoDB" id="3308423at2"/>
<keyword evidence="3 7" id="KW-0378">Hydrolase</keyword>
<evidence type="ECO:0000256" key="7">
    <source>
        <dbReference type="RuleBase" id="RU361187"/>
    </source>
</evidence>
<evidence type="ECO:0000256" key="3">
    <source>
        <dbReference type="ARBA" id="ARBA00022801"/>
    </source>
</evidence>
<dbReference type="STRING" id="1826909.A5893_16160"/>
<dbReference type="SUPFAM" id="SSF75005">
    <property type="entry name" value="Arabinanase/levansucrase/invertase"/>
    <property type="match status" value="1"/>
</dbReference>
<dbReference type="EMBL" id="LWHJ01000031">
    <property type="protein sequence ID" value="OAQ38320.1"/>
    <property type="molecule type" value="Genomic_DNA"/>
</dbReference>
<dbReference type="Pfam" id="PF04616">
    <property type="entry name" value="Glyco_hydro_43"/>
    <property type="match status" value="1"/>
</dbReference>
<evidence type="ECO:0000256" key="2">
    <source>
        <dbReference type="ARBA" id="ARBA00009865"/>
    </source>
</evidence>
<organism evidence="8 9">
    <name type="scientific">Pedobacter psychrophilus</name>
    <dbReference type="NCBI Taxonomy" id="1826909"/>
    <lineage>
        <taxon>Bacteria</taxon>
        <taxon>Pseudomonadati</taxon>
        <taxon>Bacteroidota</taxon>
        <taxon>Sphingobacteriia</taxon>
        <taxon>Sphingobacteriales</taxon>
        <taxon>Sphingobacteriaceae</taxon>
        <taxon>Pedobacter</taxon>
    </lineage>
</organism>
<evidence type="ECO:0000256" key="6">
    <source>
        <dbReference type="PIRSR" id="PIRSR606710-2"/>
    </source>
</evidence>
<reference evidence="8 9" key="1">
    <citation type="submission" date="2016-04" db="EMBL/GenBank/DDBJ databases">
        <authorList>
            <person name="Evans L.H."/>
            <person name="Alamgir A."/>
            <person name="Owens N."/>
            <person name="Weber N.D."/>
            <person name="Virtaneva K."/>
            <person name="Barbian K."/>
            <person name="Babar A."/>
            <person name="Rosenke K."/>
        </authorList>
    </citation>
    <scope>NUCLEOTIDE SEQUENCE [LARGE SCALE GENOMIC DNA]</scope>
    <source>
        <strain evidence="8 9">CCM 8644</strain>
    </source>
</reference>
<dbReference type="Proteomes" id="UP000078459">
    <property type="component" value="Unassembled WGS sequence"/>
</dbReference>
<dbReference type="PANTHER" id="PTHR43301">
    <property type="entry name" value="ARABINAN ENDO-1,5-ALPHA-L-ARABINOSIDASE"/>
    <property type="match status" value="1"/>
</dbReference>
<comment type="pathway">
    <text evidence="1">Glycan metabolism; L-arabinan degradation.</text>
</comment>